<proteinExistence type="predicted"/>
<evidence type="ECO:0000313" key="2">
    <source>
        <dbReference type="Proteomes" id="UP001326613"/>
    </source>
</evidence>
<reference evidence="1 2" key="1">
    <citation type="submission" date="2022-10" db="EMBL/GenBank/DDBJ databases">
        <title>Host association and intracellularity evolved multiple times independently in the Rickettsiales.</title>
        <authorList>
            <person name="Castelli M."/>
            <person name="Nardi T."/>
            <person name="Gammuto L."/>
            <person name="Bellinzona G."/>
            <person name="Sabaneyeva E."/>
            <person name="Potekhin A."/>
            <person name="Serra V."/>
            <person name="Petroni G."/>
            <person name="Sassera D."/>
        </authorList>
    </citation>
    <scope>NUCLEOTIDE SEQUENCE [LARGE SCALE GENOMIC DNA]</scope>
    <source>
        <strain evidence="1 2">Kr 154-4</strain>
        <plasmid evidence="1 2">unnamed1</plasmid>
    </source>
</reference>
<geneLocation type="plasmid" evidence="1 2">
    <name>unnamed1</name>
</geneLocation>
<organism evidence="1 2">
    <name type="scientific">Candidatus Trichorickettsia mobilis</name>
    <dbReference type="NCBI Taxonomy" id="1346319"/>
    <lineage>
        <taxon>Bacteria</taxon>
        <taxon>Pseudomonadati</taxon>
        <taxon>Pseudomonadota</taxon>
        <taxon>Alphaproteobacteria</taxon>
        <taxon>Rickettsiales</taxon>
        <taxon>Rickettsiaceae</taxon>
        <taxon>Rickettsieae</taxon>
        <taxon>Candidatus Trichorickettsia</taxon>
    </lineage>
</organism>
<evidence type="ECO:0000313" key="1">
    <source>
        <dbReference type="EMBL" id="WPY01531.1"/>
    </source>
</evidence>
<name>A0ABZ0UV97_9RICK</name>
<keyword evidence="1" id="KW-0614">Plasmid</keyword>
<sequence>MKDSDKGFKKIIENIEKYSRLEAKIGIVDPNIAEYAFYNEEGTVDIPKRSFLASTFDDNKGWSGNIEYVRKLVLTGEEPIHAFSKFVCEIAVKDIKEKISSNIQPPNAESTIARKTKGKGGRVTTLIDTGAMRNAVTFEISLK</sequence>
<keyword evidence="2" id="KW-1185">Reference proteome</keyword>
<protein>
    <submittedName>
        <fullName evidence="1">Uncharacterized protein</fullName>
    </submittedName>
</protein>
<dbReference type="Proteomes" id="UP001326613">
    <property type="component" value="Plasmid unnamed1"/>
</dbReference>
<gene>
    <name evidence="1" type="ORF">Trichorick_01444</name>
</gene>
<dbReference type="EMBL" id="CP112933">
    <property type="protein sequence ID" value="WPY01531.1"/>
    <property type="molecule type" value="Genomic_DNA"/>
</dbReference>
<dbReference type="RefSeq" id="WP_323738923.1">
    <property type="nucleotide sequence ID" value="NZ_CP112933.1"/>
</dbReference>
<accession>A0ABZ0UV97</accession>